<sequence length="44" mass="5478">MKLNILFFNKSIVKRTKAELVREELHHQRIQRRLDDIKLKQINY</sequence>
<dbReference type="EMBL" id="BMCJ01000001">
    <property type="protein sequence ID" value="GGC79588.1"/>
    <property type="molecule type" value="Genomic_DNA"/>
</dbReference>
<dbReference type="Proteomes" id="UP000619534">
    <property type="component" value="Unassembled WGS sequence"/>
</dbReference>
<evidence type="ECO:0008006" key="3">
    <source>
        <dbReference type="Google" id="ProtNLM"/>
    </source>
</evidence>
<gene>
    <name evidence="1" type="ORF">GCM10007216_07590</name>
</gene>
<name>A0ABQ1NKL6_9BACI</name>
<evidence type="ECO:0000313" key="2">
    <source>
        <dbReference type="Proteomes" id="UP000619534"/>
    </source>
</evidence>
<accession>A0ABQ1NKL6</accession>
<evidence type="ECO:0000313" key="1">
    <source>
        <dbReference type="EMBL" id="GGC79588.1"/>
    </source>
</evidence>
<reference evidence="2" key="1">
    <citation type="journal article" date="2019" name="Int. J. Syst. Evol. Microbiol.">
        <title>The Global Catalogue of Microorganisms (GCM) 10K type strain sequencing project: providing services to taxonomists for standard genome sequencing and annotation.</title>
        <authorList>
            <consortium name="The Broad Institute Genomics Platform"/>
            <consortium name="The Broad Institute Genome Sequencing Center for Infectious Disease"/>
            <person name="Wu L."/>
            <person name="Ma J."/>
        </authorList>
    </citation>
    <scope>NUCLEOTIDE SEQUENCE [LARGE SCALE GENOMIC DNA]</scope>
    <source>
        <strain evidence="2">CCM 7282</strain>
    </source>
</reference>
<keyword evidence="2" id="KW-1185">Reference proteome</keyword>
<organism evidence="1 2">
    <name type="scientific">Thalassobacillus devorans</name>
    <dbReference type="NCBI Taxonomy" id="279813"/>
    <lineage>
        <taxon>Bacteria</taxon>
        <taxon>Bacillati</taxon>
        <taxon>Bacillota</taxon>
        <taxon>Bacilli</taxon>
        <taxon>Bacillales</taxon>
        <taxon>Bacillaceae</taxon>
        <taxon>Thalassobacillus</taxon>
    </lineage>
</organism>
<comment type="caution">
    <text evidence="1">The sequence shown here is derived from an EMBL/GenBank/DDBJ whole genome shotgun (WGS) entry which is preliminary data.</text>
</comment>
<proteinExistence type="predicted"/>
<protein>
    <recommendedName>
        <fullName evidence="3">YrzI family small protein</fullName>
    </recommendedName>
</protein>
<dbReference type="RefSeq" id="WP_258953977.1">
    <property type="nucleotide sequence ID" value="NZ_BMCJ01000001.1"/>
</dbReference>